<evidence type="ECO:0000313" key="10">
    <source>
        <dbReference type="Proteomes" id="UP000279422"/>
    </source>
</evidence>
<keyword evidence="4 7" id="KW-0411">Iron-sulfur</keyword>
<feature type="binding site" evidence="7">
    <location>
        <position position="17"/>
    </location>
    <ligand>
        <name>[4Fe-4S] cluster</name>
        <dbReference type="ChEBI" id="CHEBI:49883"/>
    </ligand>
</feature>
<dbReference type="GO" id="GO:0051539">
    <property type="term" value="F:4 iron, 4 sulfur cluster binding"/>
    <property type="evidence" value="ECO:0007669"/>
    <property type="project" value="UniProtKB-KW"/>
</dbReference>
<dbReference type="NCBIfam" id="NF003195">
    <property type="entry name" value="PRK04165.1"/>
    <property type="match status" value="1"/>
</dbReference>
<evidence type="ECO:0000256" key="7">
    <source>
        <dbReference type="PIRSR" id="PIRSR000376-2"/>
    </source>
</evidence>
<dbReference type="InterPro" id="IPR007202">
    <property type="entry name" value="4Fe-4S_dom"/>
</dbReference>
<dbReference type="Pfam" id="PF03599">
    <property type="entry name" value="CdhD"/>
    <property type="match status" value="1"/>
</dbReference>
<dbReference type="PANTHER" id="PTHR36214">
    <property type="match status" value="1"/>
</dbReference>
<comment type="caution">
    <text evidence="9">The sequence shown here is derived from an EMBL/GenBank/DDBJ whole genome shotgun (WGS) entry which is preliminary data.</text>
</comment>
<dbReference type="Pfam" id="PF04060">
    <property type="entry name" value="FeS"/>
    <property type="match status" value="1"/>
</dbReference>
<keyword evidence="1 7" id="KW-0004">4Fe-4S</keyword>
<dbReference type="GO" id="GO:0008168">
    <property type="term" value="F:methyltransferase activity"/>
    <property type="evidence" value="ECO:0007669"/>
    <property type="project" value="InterPro"/>
</dbReference>
<organism evidence="9 10">
    <name type="scientific">Aerophobetes bacterium</name>
    <dbReference type="NCBI Taxonomy" id="2030807"/>
    <lineage>
        <taxon>Bacteria</taxon>
        <taxon>Candidatus Aerophobota</taxon>
    </lineage>
</organism>
<dbReference type="InterPro" id="IPR016041">
    <property type="entry name" value="Ac-CoA_synth_d_su_TIM-brl"/>
</dbReference>
<dbReference type="PIRSF" id="PIRSF000376">
    <property type="entry name" value="AcCoA_decarb_gamma"/>
    <property type="match status" value="1"/>
</dbReference>
<dbReference type="AlphaFoldDB" id="A0A497E4L7"/>
<dbReference type="GO" id="GO:0005506">
    <property type="term" value="F:iron ion binding"/>
    <property type="evidence" value="ECO:0007669"/>
    <property type="project" value="InterPro"/>
</dbReference>
<evidence type="ECO:0000256" key="2">
    <source>
        <dbReference type="ARBA" id="ARBA00022723"/>
    </source>
</evidence>
<feature type="binding site" evidence="6">
    <location>
        <position position="433"/>
    </location>
    <ligand>
        <name>5-methoxybenzimidazolylcob(I)amide</name>
        <dbReference type="ChEBI" id="CHEBI:157765"/>
    </ligand>
</feature>
<dbReference type="InterPro" id="IPR016218">
    <property type="entry name" value="AcylCoA_decarb/synth_gsu"/>
</dbReference>
<gene>
    <name evidence="9" type="ORF">DRJ00_03070</name>
</gene>
<keyword evidence="3 7" id="KW-0408">Iron</keyword>
<evidence type="ECO:0000256" key="6">
    <source>
        <dbReference type="PIRSR" id="PIRSR000376-1"/>
    </source>
</evidence>
<evidence type="ECO:0000259" key="8">
    <source>
        <dbReference type="PROSITE" id="PS51656"/>
    </source>
</evidence>
<dbReference type="EMBL" id="QMPZ01000025">
    <property type="protein sequence ID" value="RLE09880.1"/>
    <property type="molecule type" value="Genomic_DNA"/>
</dbReference>
<dbReference type="Gene3D" id="3.20.20.20">
    <property type="entry name" value="Dihydropteroate synthase-like"/>
    <property type="match status" value="1"/>
</dbReference>
<name>A0A497E4L7_UNCAE</name>
<dbReference type="InterPro" id="IPR051069">
    <property type="entry name" value="ACDS_complex_subunit"/>
</dbReference>
<evidence type="ECO:0000256" key="1">
    <source>
        <dbReference type="ARBA" id="ARBA00022485"/>
    </source>
</evidence>
<evidence type="ECO:0000256" key="3">
    <source>
        <dbReference type="ARBA" id="ARBA00023004"/>
    </source>
</evidence>
<dbReference type="PANTHER" id="PTHR36214:SF3">
    <property type="entry name" value="ACETYL-COA DECARBONYLASE_SYNTHASE COMPLEX SUBUNIT GAMMA"/>
    <property type="match status" value="1"/>
</dbReference>
<dbReference type="InterPro" id="IPR011005">
    <property type="entry name" value="Dihydropteroate_synth-like_sf"/>
</dbReference>
<feature type="domain" description="4Fe-4S" evidence="8">
    <location>
        <begin position="1"/>
        <end position="59"/>
    </location>
</feature>
<evidence type="ECO:0000313" key="9">
    <source>
        <dbReference type="EMBL" id="RLE09880.1"/>
    </source>
</evidence>
<evidence type="ECO:0000256" key="5">
    <source>
        <dbReference type="ARBA" id="ARBA00023285"/>
    </source>
</evidence>
<accession>A0A497E4L7</accession>
<keyword evidence="2 7" id="KW-0479">Metal-binding</keyword>
<dbReference type="Proteomes" id="UP000279422">
    <property type="component" value="Unassembled WGS sequence"/>
</dbReference>
<protein>
    <submittedName>
        <fullName evidence="9">Acetyl-CoA decarbonylase/synthase complex subunit gamma</fullName>
    </submittedName>
</protein>
<sequence length="450" mass="50254">MALTGLQIYKLLPKTNCGDCNFPTCMAFAMQVAAKKVPLDQCPHVSEEAKAQLAEASAPPMRLVCIGNDENKLEIGQETVLFRHKEKFYHPTGVAILLEDSLTDEELDKEVSYLNQLKFTRVGEKISIDLVALKHKSTTAEEYAQLTEKITKKTSLPLILICQDPSIVEVALKVIGGRRPLVYSANRENFKKMASLAREYNCPLAVYAESLEELADLTQEIKSLGVNDLVLDPGTRKTGDALNSLTKLRRLAVEKVFRPLGYPTMMFTSEEDPFQEIAQAATYICKYASIVVIRAKGKWQILPLLTVRQNIYTDPQVPNTVEVKLYEIGPVTPDSPVIVTTNFSLTYFTVESEVENSKVPTYISVVDTEGLGVLNAYAGDKWSPEKIAKTLEQQKVRERINHNTIIIPGLVAVFRAELIDEFGWNVLVGPEEAARIPSFLKNEWKSGDKK</sequence>
<feature type="binding site" evidence="7">
    <location>
        <position position="25"/>
    </location>
    <ligand>
        <name>[4Fe-4S] cluster</name>
        <dbReference type="ChEBI" id="CHEBI:49883"/>
    </ligand>
</feature>
<dbReference type="GO" id="GO:0046356">
    <property type="term" value="P:acetyl-CoA catabolic process"/>
    <property type="evidence" value="ECO:0007669"/>
    <property type="project" value="InterPro"/>
</dbReference>
<dbReference type="Gene3D" id="3.40.50.11600">
    <property type="match status" value="1"/>
</dbReference>
<proteinExistence type="predicted"/>
<feature type="binding site" evidence="6">
    <location>
        <position position="340"/>
    </location>
    <ligand>
        <name>5-methoxybenzimidazolylcob(I)amide</name>
        <dbReference type="ChEBI" id="CHEBI:157765"/>
    </ligand>
</feature>
<feature type="binding site" evidence="7">
    <location>
        <position position="20"/>
    </location>
    <ligand>
        <name>[4Fe-4S] cluster</name>
        <dbReference type="ChEBI" id="CHEBI:49883"/>
    </ligand>
</feature>
<dbReference type="PROSITE" id="PS51656">
    <property type="entry name" value="4FE4S"/>
    <property type="match status" value="1"/>
</dbReference>
<feature type="binding site" evidence="6">
    <location>
        <begin position="370"/>
        <end position="373"/>
    </location>
    <ligand>
        <name>5-methoxybenzimidazolylcob(I)amide</name>
        <dbReference type="ChEBI" id="CHEBI:157765"/>
    </ligand>
</feature>
<dbReference type="SUPFAM" id="SSF51717">
    <property type="entry name" value="Dihydropteroate synthetase-like"/>
    <property type="match status" value="1"/>
</dbReference>
<reference evidence="9 10" key="1">
    <citation type="submission" date="2018-06" db="EMBL/GenBank/DDBJ databases">
        <title>Extensive metabolic versatility and redundancy in microbially diverse, dynamic hydrothermal sediments.</title>
        <authorList>
            <person name="Dombrowski N."/>
            <person name="Teske A."/>
            <person name="Baker B.J."/>
        </authorList>
    </citation>
    <scope>NUCLEOTIDE SEQUENCE [LARGE SCALE GENOMIC DNA]</scope>
    <source>
        <strain evidence="9">B47_G16</strain>
    </source>
</reference>
<evidence type="ECO:0000256" key="4">
    <source>
        <dbReference type="ARBA" id="ARBA00023014"/>
    </source>
</evidence>
<feature type="binding site" evidence="7">
    <location>
        <position position="42"/>
    </location>
    <ligand>
        <name>[4Fe-4S] cluster</name>
        <dbReference type="ChEBI" id="CHEBI:49883"/>
    </ligand>
</feature>
<feature type="binding site" evidence="6">
    <location>
        <position position="346"/>
    </location>
    <ligand>
        <name>5-methoxybenzimidazolylcob(I)amide</name>
        <dbReference type="ChEBI" id="CHEBI:157765"/>
    </ligand>
</feature>
<keyword evidence="5" id="KW-0170">Cobalt</keyword>